<dbReference type="EMBL" id="JAUSUG010000011">
    <property type="protein sequence ID" value="MDQ0255457.1"/>
    <property type="molecule type" value="Genomic_DNA"/>
</dbReference>
<dbReference type="Proteomes" id="UP001230005">
    <property type="component" value="Unassembled WGS sequence"/>
</dbReference>
<gene>
    <name evidence="2" type="ORF">J2S74_002839</name>
</gene>
<accession>A0ABT9ZW48</accession>
<keyword evidence="1" id="KW-0812">Transmembrane</keyword>
<evidence type="ECO:0000313" key="3">
    <source>
        <dbReference type="Proteomes" id="UP001230005"/>
    </source>
</evidence>
<comment type="caution">
    <text evidence="2">The sequence shown here is derived from an EMBL/GenBank/DDBJ whole genome shotgun (WGS) entry which is preliminary data.</text>
</comment>
<evidence type="ECO:0000313" key="2">
    <source>
        <dbReference type="EMBL" id="MDQ0255457.1"/>
    </source>
</evidence>
<protein>
    <recommendedName>
        <fullName evidence="4">Photosystem I assembly protein Ycf4</fullName>
    </recommendedName>
</protein>
<sequence>MNKAPFRSPSKKWLVFIIPLSIISILLCLNYSIELVFREETSLTKPLLLVGVFTLFSSTYLFTGYRYLLWSNPYKNELYDLQKKLPVVVYKDGYYHINEDLLIKMNLDPKPYKIIQRRELKYIYHLDNTNKRGEYNESNQL</sequence>
<name>A0ABT9ZW48_9BACI</name>
<evidence type="ECO:0000256" key="1">
    <source>
        <dbReference type="SAM" id="Phobius"/>
    </source>
</evidence>
<keyword evidence="1" id="KW-0472">Membrane</keyword>
<feature type="transmembrane region" description="Helical" evidence="1">
    <location>
        <begin position="12"/>
        <end position="33"/>
    </location>
</feature>
<reference evidence="2 3" key="1">
    <citation type="submission" date="2023-07" db="EMBL/GenBank/DDBJ databases">
        <title>Genomic Encyclopedia of Type Strains, Phase IV (KMG-IV): sequencing the most valuable type-strain genomes for metagenomic binning, comparative biology and taxonomic classification.</title>
        <authorList>
            <person name="Goeker M."/>
        </authorList>
    </citation>
    <scope>NUCLEOTIDE SEQUENCE [LARGE SCALE GENOMIC DNA]</scope>
    <source>
        <strain evidence="2 3">DSM 9768</strain>
    </source>
</reference>
<evidence type="ECO:0008006" key="4">
    <source>
        <dbReference type="Google" id="ProtNLM"/>
    </source>
</evidence>
<dbReference type="RefSeq" id="WP_307326388.1">
    <property type="nucleotide sequence ID" value="NZ_JAUSUG010000011.1"/>
</dbReference>
<keyword evidence="3" id="KW-1185">Reference proteome</keyword>
<feature type="transmembrane region" description="Helical" evidence="1">
    <location>
        <begin position="48"/>
        <end position="68"/>
    </location>
</feature>
<organism evidence="2 3">
    <name type="scientific">Evansella vedderi</name>
    <dbReference type="NCBI Taxonomy" id="38282"/>
    <lineage>
        <taxon>Bacteria</taxon>
        <taxon>Bacillati</taxon>
        <taxon>Bacillota</taxon>
        <taxon>Bacilli</taxon>
        <taxon>Bacillales</taxon>
        <taxon>Bacillaceae</taxon>
        <taxon>Evansella</taxon>
    </lineage>
</organism>
<proteinExistence type="predicted"/>
<keyword evidence="1" id="KW-1133">Transmembrane helix</keyword>